<evidence type="ECO:0000313" key="2">
    <source>
        <dbReference type="EMBL" id="OEJ64663.1"/>
    </source>
</evidence>
<dbReference type="AlphaFoldDB" id="A0A1E5Q514"/>
<feature type="compositionally biased region" description="Polar residues" evidence="1">
    <location>
        <begin position="136"/>
        <end position="147"/>
    </location>
</feature>
<protein>
    <recommendedName>
        <fullName evidence="4">DUF736 domain-containing protein</fullName>
    </recommendedName>
</protein>
<dbReference type="Proteomes" id="UP000095347">
    <property type="component" value="Unassembled WGS sequence"/>
</dbReference>
<organism evidence="2 3">
    <name type="scientific">Magnetovibrio blakemorei</name>
    <dbReference type="NCBI Taxonomy" id="28181"/>
    <lineage>
        <taxon>Bacteria</taxon>
        <taxon>Pseudomonadati</taxon>
        <taxon>Pseudomonadota</taxon>
        <taxon>Alphaproteobacteria</taxon>
        <taxon>Rhodospirillales</taxon>
        <taxon>Magnetovibrionaceae</taxon>
        <taxon>Magnetovibrio</taxon>
    </lineage>
</organism>
<accession>A0A1E5Q514</accession>
<keyword evidence="3" id="KW-1185">Reference proteome</keyword>
<dbReference type="STRING" id="28181.BEN30_00800"/>
<dbReference type="Pfam" id="PF05284">
    <property type="entry name" value="DUF736"/>
    <property type="match status" value="1"/>
</dbReference>
<feature type="region of interest" description="Disordered" evidence="1">
    <location>
        <begin position="98"/>
        <end position="147"/>
    </location>
</feature>
<comment type="caution">
    <text evidence="2">The sequence shown here is derived from an EMBL/GenBank/DDBJ whole genome shotgun (WGS) entry which is preliminary data.</text>
</comment>
<name>A0A1E5Q514_9PROT</name>
<dbReference type="EMBL" id="MCGG01000067">
    <property type="protein sequence ID" value="OEJ64663.1"/>
    <property type="molecule type" value="Genomic_DNA"/>
</dbReference>
<dbReference type="RefSeq" id="WP_069959165.1">
    <property type="nucleotide sequence ID" value="NZ_MCGG01000067.1"/>
</dbReference>
<dbReference type="InterPro" id="IPR007948">
    <property type="entry name" value="DUF736"/>
</dbReference>
<evidence type="ECO:0008006" key="4">
    <source>
        <dbReference type="Google" id="ProtNLM"/>
    </source>
</evidence>
<proteinExistence type="predicted"/>
<gene>
    <name evidence="2" type="ORF">BEN30_00800</name>
</gene>
<sequence length="147" mass="16162">MAIECGYVLRRDVEGKPTVYAGEIDFGNIIGDFYLIPVAEKRDPVKSPDYEMKMKSRSGQYGVVGQCWVKKLKAGGSFFSITVDHPHMTDKPIYLAAFPDDEQPKDTPKGKPANFTLRWSRPKAGNGGQDFGGAPSPSSVDNDSIPY</sequence>
<reference evidence="3" key="1">
    <citation type="submission" date="2016-07" db="EMBL/GenBank/DDBJ databases">
        <authorList>
            <person name="Florea S."/>
            <person name="Webb J.S."/>
            <person name="Jaromczyk J."/>
            <person name="Schardl C.L."/>
        </authorList>
    </citation>
    <scope>NUCLEOTIDE SEQUENCE [LARGE SCALE GENOMIC DNA]</scope>
    <source>
        <strain evidence="3">MV-1</strain>
    </source>
</reference>
<evidence type="ECO:0000256" key="1">
    <source>
        <dbReference type="SAM" id="MobiDB-lite"/>
    </source>
</evidence>
<evidence type="ECO:0000313" key="3">
    <source>
        <dbReference type="Proteomes" id="UP000095347"/>
    </source>
</evidence>